<protein>
    <submittedName>
        <fullName evidence="2">Uncharacterized protein</fullName>
    </submittedName>
</protein>
<dbReference type="RefSeq" id="WP_115302605.1">
    <property type="nucleotide sequence ID" value="NZ_CAAAHO010000001.1"/>
</dbReference>
<reference evidence="2 3" key="1">
    <citation type="submission" date="2018-06" db="EMBL/GenBank/DDBJ databases">
        <authorList>
            <consortium name="Pathogen Informatics"/>
            <person name="Doyle S."/>
        </authorList>
    </citation>
    <scope>NUCLEOTIDE SEQUENCE [LARGE SCALE GENOMIC DNA]</scope>
    <source>
        <strain evidence="2 3">NCTC13315</strain>
    </source>
</reference>
<evidence type="ECO:0000256" key="1">
    <source>
        <dbReference type="SAM" id="MobiDB-lite"/>
    </source>
</evidence>
<feature type="region of interest" description="Disordered" evidence="1">
    <location>
        <begin position="290"/>
        <end position="314"/>
    </location>
</feature>
<keyword evidence="3" id="KW-1185">Reference proteome</keyword>
<gene>
    <name evidence="2" type="ORF">NCTC13315_01429</name>
</gene>
<accession>A0A378I2H1</accession>
<proteinExistence type="predicted"/>
<dbReference type="AlphaFoldDB" id="A0A378I2H1"/>
<organism evidence="2 3">
    <name type="scientific">Legionella beliardensis</name>
    <dbReference type="NCBI Taxonomy" id="91822"/>
    <lineage>
        <taxon>Bacteria</taxon>
        <taxon>Pseudomonadati</taxon>
        <taxon>Pseudomonadota</taxon>
        <taxon>Gammaproteobacteria</taxon>
        <taxon>Legionellales</taxon>
        <taxon>Legionellaceae</taxon>
        <taxon>Legionella</taxon>
    </lineage>
</organism>
<evidence type="ECO:0000313" key="2">
    <source>
        <dbReference type="EMBL" id="STX28895.1"/>
    </source>
</evidence>
<feature type="compositionally biased region" description="Low complexity" evidence="1">
    <location>
        <begin position="235"/>
        <end position="244"/>
    </location>
</feature>
<sequence>MKQPFESNLKNPNSQELNDGNLVDSDYYFYEEEVGLREHCFIILNEMGTIIGAGRKPEDGNDESFLVSKNNIIPSTDQSTHAYIVIKAEREIIINGDRQKEALQIVAMRGFIGKDSAHNSIYTYLTKMKLSNFKAFLDRKNIKMETDYYFSGECQSKLTIGEIQKMIGHTLTNITFNSKGTATERYQSRTSPPIISYIPESCMSTHEVHKKFDKYLKLHGPEYRRKVEQGIICPSSSFSSSSSSNEEDTTVDQSPTFISSLKTSISAATSYSYSSISSIYSFFSGSKNPTAPVSNANNEQKQDENGNTNPSSTI</sequence>
<dbReference type="Proteomes" id="UP000254968">
    <property type="component" value="Unassembled WGS sequence"/>
</dbReference>
<name>A0A378I2H1_9GAMM</name>
<dbReference type="OrthoDB" id="5656985at2"/>
<feature type="region of interest" description="Disordered" evidence="1">
    <location>
        <begin position="235"/>
        <end position="254"/>
    </location>
</feature>
<evidence type="ECO:0000313" key="3">
    <source>
        <dbReference type="Proteomes" id="UP000254968"/>
    </source>
</evidence>
<dbReference type="EMBL" id="UGNV01000001">
    <property type="protein sequence ID" value="STX28895.1"/>
    <property type="molecule type" value="Genomic_DNA"/>
</dbReference>